<dbReference type="Pfam" id="PF01025">
    <property type="entry name" value="GrpE"/>
    <property type="match status" value="1"/>
</dbReference>
<dbReference type="InterPro" id="IPR009012">
    <property type="entry name" value="GrpE_head"/>
</dbReference>
<comment type="caution">
    <text evidence="5">The sequence shown here is derived from an EMBL/GenBank/DDBJ whole genome shotgun (WGS) entry which is preliminary data.</text>
</comment>
<gene>
    <name evidence="3 5" type="primary">grpE</name>
    <name evidence="5" type="ORF">COT75_02295</name>
</gene>
<keyword evidence="2 3" id="KW-0143">Chaperone</keyword>
<dbReference type="SUPFAM" id="SSF51064">
    <property type="entry name" value="Head domain of nucleotide exchange factor GrpE"/>
    <property type="match status" value="1"/>
</dbReference>
<comment type="function">
    <text evidence="3">Participates actively in the response to hyperosmotic and heat shock by preventing the aggregation of stress-denatured proteins, in association with DnaK and GrpE. It is the nucleotide exchange factor for DnaK and may function as a thermosensor. Unfolded proteins bind initially to DnaJ; upon interaction with the DnaJ-bound protein, DnaK hydrolyzes its bound ATP, resulting in the formation of a stable complex. GrpE releases ADP from DnaK; ATP binding to DnaK triggers the release of the substrate protein, thus completing the reaction cycle. Several rounds of ATP-dependent interactions between DnaJ, DnaK and GrpE are required for fully efficient folding.</text>
</comment>
<dbReference type="Proteomes" id="UP000230093">
    <property type="component" value="Unassembled WGS sequence"/>
</dbReference>
<comment type="subunit">
    <text evidence="3">Homodimer.</text>
</comment>
<dbReference type="GO" id="GO:0006457">
    <property type="term" value="P:protein folding"/>
    <property type="evidence" value="ECO:0007669"/>
    <property type="project" value="InterPro"/>
</dbReference>
<organism evidence="5 6">
    <name type="scientific">Candidatus Beckwithbacteria bacterium CG10_big_fil_rev_8_21_14_0_10_34_10</name>
    <dbReference type="NCBI Taxonomy" id="1974495"/>
    <lineage>
        <taxon>Bacteria</taxon>
        <taxon>Candidatus Beckwithiibacteriota</taxon>
    </lineage>
</organism>
<proteinExistence type="inferred from homology"/>
<accession>A0A2H0W9H0</accession>
<name>A0A2H0W9H0_9BACT</name>
<dbReference type="InterPro" id="IPR000740">
    <property type="entry name" value="GrpE"/>
</dbReference>
<dbReference type="HAMAP" id="MF_01151">
    <property type="entry name" value="GrpE"/>
    <property type="match status" value="1"/>
</dbReference>
<comment type="similarity">
    <text evidence="1 3 4">Belongs to the GrpE family.</text>
</comment>
<evidence type="ECO:0000313" key="5">
    <source>
        <dbReference type="EMBL" id="PIS09314.1"/>
    </source>
</evidence>
<dbReference type="PANTHER" id="PTHR21237:SF23">
    <property type="entry name" value="GRPE PROTEIN HOMOLOG, MITOCHONDRIAL"/>
    <property type="match status" value="1"/>
</dbReference>
<evidence type="ECO:0000313" key="6">
    <source>
        <dbReference type="Proteomes" id="UP000230093"/>
    </source>
</evidence>
<dbReference type="GO" id="GO:0042803">
    <property type="term" value="F:protein homodimerization activity"/>
    <property type="evidence" value="ECO:0007669"/>
    <property type="project" value="InterPro"/>
</dbReference>
<dbReference type="GO" id="GO:0005737">
    <property type="term" value="C:cytoplasm"/>
    <property type="evidence" value="ECO:0007669"/>
    <property type="project" value="UniProtKB-SubCell"/>
</dbReference>
<sequence length="149" mass="17109">MKNKKPITDKKEIANLQILINDLEGKWKRALADYANLEKRIETDKNNFVKFSNATLLDKFLTVLDDLERAEKHLMNKGLNIAMDQFRAVFKSEGVEEIKVIKKFFDPEKMDCVEMIKGNNNQVLEVVQKGYLLNNKVLRPAKVKVGKGG</sequence>
<dbReference type="PRINTS" id="PR00773">
    <property type="entry name" value="GRPEPROTEIN"/>
</dbReference>
<dbReference type="PANTHER" id="PTHR21237">
    <property type="entry name" value="GRPE PROTEIN"/>
    <property type="match status" value="1"/>
</dbReference>
<dbReference type="CDD" id="cd00446">
    <property type="entry name" value="GrpE"/>
    <property type="match status" value="1"/>
</dbReference>
<dbReference type="GO" id="GO:0051082">
    <property type="term" value="F:unfolded protein binding"/>
    <property type="evidence" value="ECO:0007669"/>
    <property type="project" value="TreeGrafter"/>
</dbReference>
<dbReference type="Gene3D" id="2.30.22.10">
    <property type="entry name" value="Head domain of nucleotide exchange factor GrpE"/>
    <property type="match status" value="1"/>
</dbReference>
<dbReference type="GO" id="GO:0000774">
    <property type="term" value="F:adenyl-nucleotide exchange factor activity"/>
    <property type="evidence" value="ECO:0007669"/>
    <property type="project" value="InterPro"/>
</dbReference>
<dbReference type="EMBL" id="PEZT01000012">
    <property type="protein sequence ID" value="PIS09314.1"/>
    <property type="molecule type" value="Genomic_DNA"/>
</dbReference>
<evidence type="ECO:0000256" key="1">
    <source>
        <dbReference type="ARBA" id="ARBA00009054"/>
    </source>
</evidence>
<evidence type="ECO:0000256" key="2">
    <source>
        <dbReference type="ARBA" id="ARBA00023186"/>
    </source>
</evidence>
<dbReference type="SUPFAM" id="SSF58014">
    <property type="entry name" value="Coiled-coil domain of nucleotide exchange factor GrpE"/>
    <property type="match status" value="1"/>
</dbReference>
<evidence type="ECO:0000256" key="3">
    <source>
        <dbReference type="HAMAP-Rule" id="MF_01151"/>
    </source>
</evidence>
<dbReference type="AlphaFoldDB" id="A0A2H0W9H0"/>
<reference evidence="6" key="1">
    <citation type="submission" date="2017-09" db="EMBL/GenBank/DDBJ databases">
        <title>Depth-based differentiation of microbial function through sediment-hosted aquifers and enrichment of novel symbionts in the deep terrestrial subsurface.</title>
        <authorList>
            <person name="Probst A.J."/>
            <person name="Ladd B."/>
            <person name="Jarett J.K."/>
            <person name="Geller-Mcgrath D.E."/>
            <person name="Sieber C.M.K."/>
            <person name="Emerson J.B."/>
            <person name="Anantharaman K."/>
            <person name="Thomas B.C."/>
            <person name="Malmstrom R."/>
            <person name="Stieglmeier M."/>
            <person name="Klingl A."/>
            <person name="Woyke T."/>
            <person name="Ryan C.M."/>
            <person name="Banfield J.F."/>
        </authorList>
    </citation>
    <scope>NUCLEOTIDE SEQUENCE [LARGE SCALE GENOMIC DNA]</scope>
</reference>
<keyword evidence="3" id="KW-0346">Stress response</keyword>
<keyword evidence="3" id="KW-0963">Cytoplasm</keyword>
<dbReference type="GO" id="GO:0051087">
    <property type="term" value="F:protein-folding chaperone binding"/>
    <property type="evidence" value="ECO:0007669"/>
    <property type="project" value="InterPro"/>
</dbReference>
<comment type="subcellular location">
    <subcellularLocation>
        <location evidence="3">Cytoplasm</location>
    </subcellularLocation>
</comment>
<dbReference type="InterPro" id="IPR013805">
    <property type="entry name" value="GrpE_CC"/>
</dbReference>
<evidence type="ECO:0000256" key="4">
    <source>
        <dbReference type="RuleBase" id="RU004478"/>
    </source>
</evidence>
<protein>
    <recommendedName>
        <fullName evidence="3">Protein GrpE</fullName>
    </recommendedName>
    <alternativeName>
        <fullName evidence="3">HSP-70 cofactor</fullName>
    </alternativeName>
</protein>